<dbReference type="AlphaFoldDB" id="A0AAC9K9D6"/>
<dbReference type="Proteomes" id="UP000182373">
    <property type="component" value="Chromosome"/>
</dbReference>
<dbReference type="GO" id="GO:0016491">
    <property type="term" value="F:oxidoreductase activity"/>
    <property type="evidence" value="ECO:0007669"/>
    <property type="project" value="UniProtKB-KW"/>
</dbReference>
<evidence type="ECO:0000259" key="2">
    <source>
        <dbReference type="Pfam" id="PF09176"/>
    </source>
</evidence>
<keyword evidence="1 3" id="KW-0560">Oxidoreductase</keyword>
<dbReference type="SUPFAM" id="SSF53223">
    <property type="entry name" value="Aminoacid dehydrogenase-like, N-terminal domain"/>
    <property type="match status" value="1"/>
</dbReference>
<dbReference type="EC" id="1.5.1.-" evidence="3"/>
<protein>
    <submittedName>
        <fullName evidence="3">Methylenetetrahydromethanopterin dehydrogenase (NAD+/NADP+)</fullName>
        <ecNumber evidence="3">1.5.1.-</ecNumber>
    </submittedName>
</protein>
<proteinExistence type="predicted"/>
<accession>A0AAC9K9D6</accession>
<sequence>MADKTILHMLTPLKQMSPFDVNMALDAGFDAVIPYVDVTNDQVNGLVQDAIFSRPPRLGPKTGIFIAGRNAGQALDWIDEAQKALVPPFGCSVYADPAGSFTTAAAMVAHVDTMLRKEFNQSLKGLKVAVFGATGVVGYASGVIAALEGAHVILAGHNGAKQVSESAREMQERFGVTVEAVDASTEELKGDLLKRVDVAMTAAKAGVQVISSLLLKDAPHLLVVADVNAVPPLGVAGLDVNSGRVQLGGKTIGIGALAIGHTKYRAQFELFKKMLESDKLVSFDFRDAFHLAREITSAG</sequence>
<feature type="domain" description="Methylene-tetrahydromethanopterin dehydrogenase N-terminal" evidence="2">
    <location>
        <begin position="18"/>
        <end position="98"/>
    </location>
</feature>
<dbReference type="InterPro" id="IPR015259">
    <property type="entry name" value="Methyl-teptahyd_DH_N"/>
</dbReference>
<organism evidence="3 4">
    <name type="scientific">Granulibacter bethesdensis</name>
    <dbReference type="NCBI Taxonomy" id="364410"/>
    <lineage>
        <taxon>Bacteria</taxon>
        <taxon>Pseudomonadati</taxon>
        <taxon>Pseudomonadota</taxon>
        <taxon>Alphaproteobacteria</taxon>
        <taxon>Acetobacterales</taxon>
        <taxon>Acetobacteraceae</taxon>
        <taxon>Granulibacter</taxon>
    </lineage>
</organism>
<dbReference type="Gene3D" id="3.40.50.720">
    <property type="entry name" value="NAD(P)-binding Rossmann-like Domain"/>
    <property type="match status" value="1"/>
</dbReference>
<dbReference type="InterPro" id="IPR036291">
    <property type="entry name" value="NAD(P)-bd_dom_sf"/>
</dbReference>
<gene>
    <name evidence="3" type="ORF">GbCGDNIH9_0775</name>
</gene>
<evidence type="ECO:0000313" key="3">
    <source>
        <dbReference type="EMBL" id="APH54027.1"/>
    </source>
</evidence>
<dbReference type="RefSeq" id="WP_072572175.1">
    <property type="nucleotide sequence ID" value="NZ_CP018191.1"/>
</dbReference>
<name>A0AAC9K9D6_9PROT</name>
<dbReference type="SUPFAM" id="SSF51735">
    <property type="entry name" value="NAD(P)-binding Rossmann-fold domains"/>
    <property type="match status" value="1"/>
</dbReference>
<dbReference type="InterPro" id="IPR037089">
    <property type="entry name" value="Methyl-teptahyd_DH_N_sf"/>
</dbReference>
<reference evidence="4" key="1">
    <citation type="submission" date="2016-11" db="EMBL/GenBank/DDBJ databases">
        <title>Comparative genomic and phenotypic analysis of Granulibacter bethesdensis clinical isolates from patients with chronic granulomatous disease.</title>
        <authorList>
            <person name="Zarember K.A."/>
            <person name="Porcella S.F."/>
            <person name="Chu J."/>
            <person name="Ding L."/>
            <person name="Dahlstrom E."/>
            <person name="Barbian K."/>
            <person name="Martens C."/>
            <person name="Sykora L."/>
            <person name="Kramer S."/>
            <person name="Pettinato A.M."/>
            <person name="Hong H."/>
            <person name="Wald G."/>
            <person name="Berg L.J."/>
            <person name="Rogge L.S."/>
            <person name="Greenberg D.E."/>
            <person name="Falcone E.L."/>
            <person name="Neves J.F."/>
            <person name="Simoes M.J."/>
            <person name="Casal M."/>
            <person name="Rodriguez-Lopez F.C."/>
            <person name="Zelazny A."/>
            <person name="Gallin J.I."/>
            <person name="Holland S.M."/>
        </authorList>
    </citation>
    <scope>NUCLEOTIDE SEQUENCE [LARGE SCALE GENOMIC DNA]</scope>
    <source>
        <strain evidence="4">NIH9.1</strain>
    </source>
</reference>
<evidence type="ECO:0000256" key="1">
    <source>
        <dbReference type="ARBA" id="ARBA00023002"/>
    </source>
</evidence>
<evidence type="ECO:0000313" key="4">
    <source>
        <dbReference type="Proteomes" id="UP000182373"/>
    </source>
</evidence>
<dbReference type="Pfam" id="PF09176">
    <property type="entry name" value="Mpt_N"/>
    <property type="match status" value="1"/>
</dbReference>
<dbReference type="InterPro" id="IPR046346">
    <property type="entry name" value="Aminoacid_DH-like_N_sf"/>
</dbReference>
<dbReference type="EMBL" id="CP018191">
    <property type="protein sequence ID" value="APH54027.1"/>
    <property type="molecule type" value="Genomic_DNA"/>
</dbReference>
<dbReference type="Gene3D" id="3.40.50.10280">
    <property type="entry name" value="Methylene-tetrahydromethanopterin dehydrogenase, N-terminal domain"/>
    <property type="match status" value="1"/>
</dbReference>